<protein>
    <submittedName>
        <fullName evidence="1">Uncharacterized protein</fullName>
    </submittedName>
</protein>
<dbReference type="Proteomes" id="UP000276061">
    <property type="component" value="Unassembled WGS sequence"/>
</dbReference>
<dbReference type="AlphaFoldDB" id="A0A3N0G6Q6"/>
<accession>A0A3N0G6Q6</accession>
<sequence>MIFQAPGCAWIRLRRGAPRGKRLYRDDPDPGIASGTADHNLNHARDLPFPHSFDPFYPQALLIVCDNSGFLTRAIATVTHNPPVDPHNVLSISVIGAISGDADHDPVDRIAGGSLRFVVESV</sequence>
<evidence type="ECO:0000313" key="1">
    <source>
        <dbReference type="EMBL" id="RNM08175.1"/>
    </source>
</evidence>
<name>A0A3N0G6Q6_9GAMM</name>
<reference evidence="1 2" key="1">
    <citation type="submission" date="2018-11" db="EMBL/GenBank/DDBJ databases">
        <title>Characterization of surface water Dickeya isolates.</title>
        <authorList>
            <person name="Van Gijsegem F."/>
            <person name="Pedron J."/>
        </authorList>
    </citation>
    <scope>NUCLEOTIDE SEQUENCE [LARGE SCALE GENOMIC DNA]</scope>
    <source>
        <strain evidence="1 2">FVG1-MFV-O17</strain>
    </source>
</reference>
<proteinExistence type="predicted"/>
<dbReference type="EMBL" id="RJLR01000010">
    <property type="protein sequence ID" value="RNM08175.1"/>
    <property type="molecule type" value="Genomic_DNA"/>
</dbReference>
<comment type="caution">
    <text evidence="1">The sequence shown here is derived from an EMBL/GenBank/DDBJ whole genome shotgun (WGS) entry which is preliminary data.</text>
</comment>
<gene>
    <name evidence="1" type="ORF">EF878_05170</name>
</gene>
<organism evidence="1 2">
    <name type="scientific">Dickeya undicola</name>
    <dbReference type="NCBI Taxonomy" id="1577887"/>
    <lineage>
        <taxon>Bacteria</taxon>
        <taxon>Pseudomonadati</taxon>
        <taxon>Pseudomonadota</taxon>
        <taxon>Gammaproteobacteria</taxon>
        <taxon>Enterobacterales</taxon>
        <taxon>Pectobacteriaceae</taxon>
        <taxon>Dickeya</taxon>
    </lineage>
</organism>
<evidence type="ECO:0000313" key="2">
    <source>
        <dbReference type="Proteomes" id="UP000276061"/>
    </source>
</evidence>